<comment type="caution">
    <text evidence="3">The sequence shown here is derived from an EMBL/GenBank/DDBJ whole genome shotgun (WGS) entry which is preliminary data.</text>
</comment>
<keyword evidence="1" id="KW-0812">Transmembrane</keyword>
<dbReference type="Proteomes" id="UP000070409">
    <property type="component" value="Unassembled WGS sequence"/>
</dbReference>
<dbReference type="PANTHER" id="PTHR43446">
    <property type="entry name" value="MEMBRANE PROTEIN-RELATED"/>
    <property type="match status" value="1"/>
</dbReference>
<dbReference type="InterPro" id="IPR001107">
    <property type="entry name" value="Band_7"/>
</dbReference>
<accession>A0A137ZP95</accession>
<feature type="transmembrane region" description="Helical" evidence="1">
    <location>
        <begin position="20"/>
        <end position="47"/>
    </location>
</feature>
<evidence type="ECO:0000259" key="2">
    <source>
        <dbReference type="SMART" id="SM00244"/>
    </source>
</evidence>
<evidence type="ECO:0000256" key="1">
    <source>
        <dbReference type="SAM" id="Phobius"/>
    </source>
</evidence>
<dbReference type="PANTHER" id="PTHR43446:SF1">
    <property type="entry name" value="BAND 7 DOMAIN-CONTAINING PROTEIN"/>
    <property type="match status" value="1"/>
</dbReference>
<reference evidence="3 4" key="1">
    <citation type="submission" date="2016-02" db="EMBL/GenBank/DDBJ databases">
        <authorList>
            <person name="Teng J.L."/>
            <person name="Tang Y."/>
            <person name="Huang Y."/>
            <person name="Guo F."/>
            <person name="Wei W."/>
            <person name="Chen J.H."/>
            <person name="Wong S.Y."/>
            <person name="Lau S.K."/>
            <person name="Woo P.C."/>
        </authorList>
    </citation>
    <scope>NUCLEOTIDE SEQUENCE [LARGE SCALE GENOMIC DNA]</scope>
    <source>
        <strain evidence="3 4">JCM 13375</strain>
    </source>
</reference>
<organism evidence="3 4">
    <name type="scientific">Tsukamurella pseudospumae</name>
    <dbReference type="NCBI Taxonomy" id="239498"/>
    <lineage>
        <taxon>Bacteria</taxon>
        <taxon>Bacillati</taxon>
        <taxon>Actinomycetota</taxon>
        <taxon>Actinomycetes</taxon>
        <taxon>Mycobacteriales</taxon>
        <taxon>Tsukamurellaceae</taxon>
        <taxon>Tsukamurella</taxon>
    </lineage>
</organism>
<evidence type="ECO:0000313" key="4">
    <source>
        <dbReference type="Proteomes" id="UP000070409"/>
    </source>
</evidence>
<feature type="transmembrane region" description="Helical" evidence="1">
    <location>
        <begin position="54"/>
        <end position="78"/>
    </location>
</feature>
<dbReference type="EMBL" id="LSRE01000008">
    <property type="protein sequence ID" value="KXP00008.1"/>
    <property type="molecule type" value="Genomic_DNA"/>
</dbReference>
<protein>
    <submittedName>
        <fullName evidence="3">Band 7 protein</fullName>
    </submittedName>
</protein>
<dbReference type="RefSeq" id="WP_068744169.1">
    <property type="nucleotide sequence ID" value="NZ_LSRE01000008.1"/>
</dbReference>
<dbReference type="InterPro" id="IPR036013">
    <property type="entry name" value="Band_7/SPFH_dom_sf"/>
</dbReference>
<feature type="domain" description="Band 7" evidence="2">
    <location>
        <begin position="72"/>
        <end position="238"/>
    </location>
</feature>
<dbReference type="CDD" id="cd03402">
    <property type="entry name" value="SPFH_like_u2"/>
    <property type="match status" value="1"/>
</dbReference>
<dbReference type="Pfam" id="PF01145">
    <property type="entry name" value="Band_7"/>
    <property type="match status" value="1"/>
</dbReference>
<dbReference type="SMART" id="SM00244">
    <property type="entry name" value="PHB"/>
    <property type="match status" value="1"/>
</dbReference>
<evidence type="ECO:0000313" key="3">
    <source>
        <dbReference type="EMBL" id="KXP00008.1"/>
    </source>
</evidence>
<name>A0A137ZP95_9ACTN</name>
<sequence length="306" mass="32104">MTSIVQPEDTQVAVTERTAWHAGAGAAVAAFVGFLALVAGAVGLVILSISTQTPVLIVGAVVLAIAALLLVSMVVVVAPGHTLVVQLFGKYVGTVRAQGLGLVLPLTTRQRVSVRVHNFETAELKVNDSTGNPVNIASIIVWQVADTARATFAVEDYEEFIVSQAESALRHVTTSHPYDADEAVAGATSLRGSTDQVAAELAEQVAARVELAGLEILEARISSLAYAPEIAQAMLQRQQASALLAAREKIVEGAVGIVENALTRLEENGTVELDDERRAAMVSNLLVVLCSDSRTTPVVNTGSLYS</sequence>
<proteinExistence type="predicted"/>
<keyword evidence="1" id="KW-0472">Membrane</keyword>
<gene>
    <name evidence="3" type="ORF">AXK61_15485</name>
</gene>
<dbReference type="Gene3D" id="3.30.479.30">
    <property type="entry name" value="Band 7 domain"/>
    <property type="match status" value="1"/>
</dbReference>
<keyword evidence="4" id="KW-1185">Reference proteome</keyword>
<keyword evidence="1" id="KW-1133">Transmembrane helix</keyword>
<dbReference type="SUPFAM" id="SSF117892">
    <property type="entry name" value="Band 7/SPFH domain"/>
    <property type="match status" value="1"/>
</dbReference>